<keyword evidence="4" id="KW-1185">Reference proteome</keyword>
<feature type="compositionally biased region" description="Basic and acidic residues" evidence="1">
    <location>
        <begin position="202"/>
        <end position="218"/>
    </location>
</feature>
<evidence type="ECO:0000256" key="1">
    <source>
        <dbReference type="SAM" id="MobiDB-lite"/>
    </source>
</evidence>
<feature type="compositionally biased region" description="Polar residues" evidence="1">
    <location>
        <begin position="293"/>
        <end position="315"/>
    </location>
</feature>
<dbReference type="PANTHER" id="PTHR15335:SF7">
    <property type="entry name" value="PROTEIN TFG"/>
    <property type="match status" value="1"/>
</dbReference>
<dbReference type="EMBL" id="JBDJPC010000001">
    <property type="protein sequence ID" value="KAL1517844.1"/>
    <property type="molecule type" value="Genomic_DNA"/>
</dbReference>
<organism evidence="3 4">
    <name type="scientific">Hypothenemus hampei</name>
    <name type="common">Coffee berry borer</name>
    <dbReference type="NCBI Taxonomy" id="57062"/>
    <lineage>
        <taxon>Eukaryota</taxon>
        <taxon>Metazoa</taxon>
        <taxon>Ecdysozoa</taxon>
        <taxon>Arthropoda</taxon>
        <taxon>Hexapoda</taxon>
        <taxon>Insecta</taxon>
        <taxon>Pterygota</taxon>
        <taxon>Neoptera</taxon>
        <taxon>Endopterygota</taxon>
        <taxon>Coleoptera</taxon>
        <taxon>Polyphaga</taxon>
        <taxon>Cucujiformia</taxon>
        <taxon>Curculionidae</taxon>
        <taxon>Scolytinae</taxon>
        <taxon>Hypothenemus</taxon>
    </lineage>
</organism>
<dbReference type="InterPro" id="IPR034857">
    <property type="entry name" value="PB1_TFG"/>
</dbReference>
<evidence type="ECO:0000313" key="3">
    <source>
        <dbReference type="EMBL" id="KAL1517844.1"/>
    </source>
</evidence>
<dbReference type="Pfam" id="PF00564">
    <property type="entry name" value="PB1"/>
    <property type="match status" value="1"/>
</dbReference>
<dbReference type="AlphaFoldDB" id="A0ABD1FEY5"/>
<name>A0ABD1FEY5_HYPHA</name>
<accession>A0ABD1FEY5</accession>
<dbReference type="PANTHER" id="PTHR15335">
    <property type="entry name" value="PROTEIN TFG"/>
    <property type="match status" value="1"/>
</dbReference>
<sequence length="348" mass="39108">MDLKSDVDLSGKLIIKVQFLDDIRRIAIHNEAITYDELVLMMQRVFKGKLKASDDITLKYRDEDGDLVTIFDNSDLSFAIQCSRILKLQVFLNSEPKYIYGMTQTELVKLVKQIKIIRDQLNNYYRNIELKSCYGVTQTDILEFVKQIMVVRDDLDKALNIFDPLTTVKEVSTEESTNDPTTEIHSASKNLSKVNSSEFDPLQEKYKKNGTEEPKEIQKSSSSQIPSNEGTNSRPQSSGPQGPPTSTSAAPSVNQQMSDYYARMQYSGMSGYPQQYNFPVTGRYVPQAIDASQVPSSNVFTTQASGPYPTQQYSSGMVYPPGPPTNNPYAKSFPSGNPQQHGYLPPRQ</sequence>
<feature type="compositionally biased region" description="Low complexity" evidence="1">
    <location>
        <begin position="235"/>
        <end position="248"/>
    </location>
</feature>
<comment type="caution">
    <text evidence="3">The sequence shown here is derived from an EMBL/GenBank/DDBJ whole genome shotgun (WGS) entry which is preliminary data.</text>
</comment>
<feature type="region of interest" description="Disordered" evidence="1">
    <location>
        <begin position="293"/>
        <end position="348"/>
    </location>
</feature>
<dbReference type="InterPro" id="IPR000270">
    <property type="entry name" value="PB1_dom"/>
</dbReference>
<reference evidence="3 4" key="1">
    <citation type="submission" date="2024-05" db="EMBL/GenBank/DDBJ databases">
        <title>Genetic variation in Jamaican populations of the coffee berry borer (Hypothenemus hampei).</title>
        <authorList>
            <person name="Errbii M."/>
            <person name="Myrie A."/>
        </authorList>
    </citation>
    <scope>NUCLEOTIDE SEQUENCE [LARGE SCALE GENOMIC DNA]</scope>
    <source>
        <strain evidence="3">JA-Hopewell-2020-01-JO</strain>
        <tissue evidence="3">Whole body</tissue>
    </source>
</reference>
<dbReference type="PROSITE" id="PS51745">
    <property type="entry name" value="PB1"/>
    <property type="match status" value="1"/>
</dbReference>
<protein>
    <recommendedName>
        <fullName evidence="2">PB1 domain-containing protein</fullName>
    </recommendedName>
</protein>
<feature type="region of interest" description="Disordered" evidence="1">
    <location>
        <begin position="170"/>
        <end position="252"/>
    </location>
</feature>
<feature type="compositionally biased region" description="Polar residues" evidence="1">
    <location>
        <begin position="219"/>
        <end position="234"/>
    </location>
</feature>
<dbReference type="InterPro" id="IPR053793">
    <property type="entry name" value="PB1-like"/>
</dbReference>
<dbReference type="Gene3D" id="3.10.20.90">
    <property type="entry name" value="Phosphatidylinositol 3-kinase Catalytic Subunit, Chain A, domain 1"/>
    <property type="match status" value="1"/>
</dbReference>
<feature type="domain" description="PB1" evidence="2">
    <location>
        <begin position="12"/>
        <end position="93"/>
    </location>
</feature>
<feature type="compositionally biased region" description="Polar residues" evidence="1">
    <location>
        <begin position="178"/>
        <end position="198"/>
    </location>
</feature>
<dbReference type="InterPro" id="IPR033512">
    <property type="entry name" value="TFG"/>
</dbReference>
<dbReference type="Proteomes" id="UP001566132">
    <property type="component" value="Unassembled WGS sequence"/>
</dbReference>
<proteinExistence type="predicted"/>
<gene>
    <name evidence="3" type="ORF">ABEB36_001554</name>
</gene>
<dbReference type="CDD" id="cd06401">
    <property type="entry name" value="PB1_TFG"/>
    <property type="match status" value="1"/>
</dbReference>
<dbReference type="SUPFAM" id="SSF54277">
    <property type="entry name" value="CAD &amp; PB1 domains"/>
    <property type="match status" value="1"/>
</dbReference>
<evidence type="ECO:0000313" key="4">
    <source>
        <dbReference type="Proteomes" id="UP001566132"/>
    </source>
</evidence>
<dbReference type="SMART" id="SM00666">
    <property type="entry name" value="PB1"/>
    <property type="match status" value="1"/>
</dbReference>
<evidence type="ECO:0000259" key="2">
    <source>
        <dbReference type="PROSITE" id="PS51745"/>
    </source>
</evidence>